<gene>
    <name evidence="1" type="ORF">KIN20_013920</name>
</gene>
<sequence length="92" mass="10348">MLLEKIHKWKIRAQMWTKSDHALDLRRRSEPEVRSTRNAIVSTWTAAIVPCHTDVAAISSVCRRQKAACRQIGKGEVYRTGLGVAGLSSVWC</sequence>
<organism evidence="1 2">
    <name type="scientific">Parelaphostrongylus tenuis</name>
    <name type="common">Meningeal worm</name>
    <dbReference type="NCBI Taxonomy" id="148309"/>
    <lineage>
        <taxon>Eukaryota</taxon>
        <taxon>Metazoa</taxon>
        <taxon>Ecdysozoa</taxon>
        <taxon>Nematoda</taxon>
        <taxon>Chromadorea</taxon>
        <taxon>Rhabditida</taxon>
        <taxon>Rhabditina</taxon>
        <taxon>Rhabditomorpha</taxon>
        <taxon>Strongyloidea</taxon>
        <taxon>Metastrongylidae</taxon>
        <taxon>Parelaphostrongylus</taxon>
    </lineage>
</organism>
<reference evidence="1" key="1">
    <citation type="submission" date="2021-06" db="EMBL/GenBank/DDBJ databases">
        <title>Parelaphostrongylus tenuis whole genome reference sequence.</title>
        <authorList>
            <person name="Garwood T.J."/>
            <person name="Larsen P.A."/>
            <person name="Fountain-Jones N.M."/>
            <person name="Garbe J.R."/>
            <person name="Macchietto M.G."/>
            <person name="Kania S.A."/>
            <person name="Gerhold R.W."/>
            <person name="Richards J.E."/>
            <person name="Wolf T.M."/>
        </authorList>
    </citation>
    <scope>NUCLEOTIDE SEQUENCE</scope>
    <source>
        <strain evidence="1">MNPRO001-30</strain>
        <tissue evidence="1">Meninges</tissue>
    </source>
</reference>
<dbReference type="AlphaFoldDB" id="A0AAD5QP24"/>
<evidence type="ECO:0000313" key="2">
    <source>
        <dbReference type="Proteomes" id="UP001196413"/>
    </source>
</evidence>
<evidence type="ECO:0000313" key="1">
    <source>
        <dbReference type="EMBL" id="KAJ1356245.1"/>
    </source>
</evidence>
<name>A0AAD5QP24_PARTN</name>
<accession>A0AAD5QP24</accession>
<comment type="caution">
    <text evidence="1">The sequence shown here is derived from an EMBL/GenBank/DDBJ whole genome shotgun (WGS) entry which is preliminary data.</text>
</comment>
<dbReference type="Proteomes" id="UP001196413">
    <property type="component" value="Unassembled WGS sequence"/>
</dbReference>
<proteinExistence type="predicted"/>
<protein>
    <submittedName>
        <fullName evidence="1">Uncharacterized protein</fullName>
    </submittedName>
</protein>
<dbReference type="EMBL" id="JAHQIW010002751">
    <property type="protein sequence ID" value="KAJ1356245.1"/>
    <property type="molecule type" value="Genomic_DNA"/>
</dbReference>
<keyword evidence="2" id="KW-1185">Reference proteome</keyword>